<sequence length="871" mass="95283">MKSAASPSASPPSGSVAAGRSPRLRVQPMEPAGKRRKLAPKLNASASSPPDPHSAPHHHKLPHPSHIVPDAPHHSQRQEFEAYARHLHDAAILIGRQASQPTTSYTDVSVLLLGWQDDSAAIENIRALQQVLVTDYRYHTQTWQIPTVANPTVKLSMQMASFLEHARPNQLLIIYYSGHGYVGPDGQLYWACSPHDHSAKLRWDGVRCLFQDTQSDILLLLDTCAVPDSITSSHSLKQVIAACSPETARHLSAASRAYFSPCLVAALRQLSRSSSFSAQQLCNEIKIASQAHSDSWSRFPSPAPEPKIFTMTPNEGRSIELAPLTHSSSDTATPETAHPRDSPPKPDSGPKLTFDEPRILVCTTFVGDASPDMSAFHSWLRNTPPLAAQITVEGMFLGPPTVLLISMPTSLWTNVQHDKIWYYLGTVTSRNIISQYHNMVEASAISPSPTETTTARPAPESTPTSAHSRRPSAAQWPLPGYAVKSEQSDGQTSPTARLYQSLAAGGLGIKPKAHGADSVEMQEAAEQLKALSHVRHRSGDAADTSPQRAALPAAMPTLHPGFRNLTRSESMPVLDGGTGSAGARMRRILGKPDIRCAHCSHAPFKDSSSLRKHIAAAHTRPFPCAFYFAGCTSTFGSKNEWKRHIASQHLCLQYYRCSICSQSTVDGKGNEFNRKDLFTQHLRRMHAPVQVKRALAKGDNGQQGSEWETYVREMQQRCLIQRRHPPRRSSCPKPNCVNTFEGPTAWDEWTEHVGRHMEKGEGDNLGVDDLLLRYALEEGIVERVGEKEYRLVQVLGSGGGPSQPVSQAMSETHDSQAMSTQSSAPPPPDESQSQSQPQSQPWGARSLPPLPALPPHPPAPHDRNPNPPPPE</sequence>
<dbReference type="Proteomes" id="UP000076881">
    <property type="component" value="Unassembled WGS sequence"/>
</dbReference>
<dbReference type="EMBL" id="AZHF01000002">
    <property type="protein sequence ID" value="OAA79865.1"/>
    <property type="molecule type" value="Genomic_DNA"/>
</dbReference>
<evidence type="ECO:0000256" key="1">
    <source>
        <dbReference type="SAM" id="MobiDB-lite"/>
    </source>
</evidence>
<dbReference type="PANTHER" id="PTHR23225:SF2">
    <property type="entry name" value="AT09679P-RELATED"/>
    <property type="match status" value="1"/>
</dbReference>
<name>A0A168J019_CORDF</name>
<dbReference type="InterPro" id="IPR013087">
    <property type="entry name" value="Znf_C2H2_type"/>
</dbReference>
<dbReference type="Gene3D" id="3.30.160.60">
    <property type="entry name" value="Classic Zinc Finger"/>
    <property type="match status" value="1"/>
</dbReference>
<dbReference type="AlphaFoldDB" id="A0A168J019"/>
<feature type="region of interest" description="Disordered" evidence="1">
    <location>
        <begin position="326"/>
        <end position="353"/>
    </location>
</feature>
<feature type="domain" description="C2H2-type" evidence="2">
    <location>
        <begin position="655"/>
        <end position="686"/>
    </location>
</feature>
<feature type="domain" description="C2H2-type" evidence="2">
    <location>
        <begin position="594"/>
        <end position="618"/>
    </location>
</feature>
<feature type="region of interest" description="Disordered" evidence="1">
    <location>
        <begin position="446"/>
        <end position="474"/>
    </location>
</feature>
<dbReference type="OrthoDB" id="5388486at2759"/>
<evidence type="ECO:0000313" key="4">
    <source>
        <dbReference type="Proteomes" id="UP000076881"/>
    </source>
</evidence>
<feature type="domain" description="C2H2-type" evidence="2">
    <location>
        <begin position="622"/>
        <end position="649"/>
    </location>
</feature>
<feature type="compositionally biased region" description="Pro residues" evidence="1">
    <location>
        <begin position="848"/>
        <end position="858"/>
    </location>
</feature>
<proteinExistence type="predicted"/>
<evidence type="ECO:0000313" key="3">
    <source>
        <dbReference type="EMBL" id="OAA79865.1"/>
    </source>
</evidence>
<feature type="region of interest" description="Disordered" evidence="1">
    <location>
        <begin position="1"/>
        <end position="78"/>
    </location>
</feature>
<accession>A0A168J019</accession>
<protein>
    <submittedName>
        <fullName evidence="3">Zinc finger, C2H2-like protein</fullName>
    </submittedName>
</protein>
<organism evidence="3 4">
    <name type="scientific">Akanthomyces lecanii RCEF 1005</name>
    <dbReference type="NCBI Taxonomy" id="1081108"/>
    <lineage>
        <taxon>Eukaryota</taxon>
        <taxon>Fungi</taxon>
        <taxon>Dikarya</taxon>
        <taxon>Ascomycota</taxon>
        <taxon>Pezizomycotina</taxon>
        <taxon>Sordariomycetes</taxon>
        <taxon>Hypocreomycetidae</taxon>
        <taxon>Hypocreales</taxon>
        <taxon>Cordycipitaceae</taxon>
        <taxon>Akanthomyces</taxon>
        <taxon>Cordyceps confragosa</taxon>
    </lineage>
</organism>
<feature type="region of interest" description="Disordered" evidence="1">
    <location>
        <begin position="798"/>
        <end position="871"/>
    </location>
</feature>
<dbReference type="STRING" id="1081108.A0A168J019"/>
<dbReference type="SMART" id="SM00355">
    <property type="entry name" value="ZnF_C2H2"/>
    <property type="match status" value="3"/>
</dbReference>
<dbReference type="InterPro" id="IPR039970">
    <property type="entry name" value="TF_Grauzone"/>
</dbReference>
<keyword evidence="4" id="KW-1185">Reference proteome</keyword>
<gene>
    <name evidence="3" type="ORF">LEL_03351</name>
</gene>
<feature type="compositionally biased region" description="Low complexity" evidence="1">
    <location>
        <begin position="830"/>
        <end position="841"/>
    </location>
</feature>
<evidence type="ECO:0000259" key="2">
    <source>
        <dbReference type="SMART" id="SM00355"/>
    </source>
</evidence>
<feature type="compositionally biased region" description="Low complexity" evidence="1">
    <location>
        <begin position="446"/>
        <end position="466"/>
    </location>
</feature>
<dbReference type="GO" id="GO:0003700">
    <property type="term" value="F:DNA-binding transcription factor activity"/>
    <property type="evidence" value="ECO:0007669"/>
    <property type="project" value="InterPro"/>
</dbReference>
<dbReference type="PANTHER" id="PTHR23225">
    <property type="entry name" value="ZINC FINGER PROTEIN"/>
    <property type="match status" value="1"/>
</dbReference>
<comment type="caution">
    <text evidence="3">The sequence shown here is derived from an EMBL/GenBank/DDBJ whole genome shotgun (WGS) entry which is preliminary data.</text>
</comment>
<feature type="compositionally biased region" description="Low complexity" evidence="1">
    <location>
        <begin position="1"/>
        <end position="21"/>
    </location>
</feature>
<reference evidence="3 4" key="1">
    <citation type="journal article" date="2016" name="Genome Biol. Evol.">
        <title>Divergent and convergent evolution of fungal pathogenicity.</title>
        <authorList>
            <person name="Shang Y."/>
            <person name="Xiao G."/>
            <person name="Zheng P."/>
            <person name="Cen K."/>
            <person name="Zhan S."/>
            <person name="Wang C."/>
        </authorList>
    </citation>
    <scope>NUCLEOTIDE SEQUENCE [LARGE SCALE GENOMIC DNA]</scope>
    <source>
        <strain evidence="3 4">RCEF 1005</strain>
    </source>
</reference>